<reference evidence="2" key="1">
    <citation type="journal article" date="2014" name="Int. J. Syst. Evol. Microbiol.">
        <title>Complete genome sequence of Corynebacterium casei LMG S-19264T (=DSM 44701T), isolated from a smear-ripened cheese.</title>
        <authorList>
            <consortium name="US DOE Joint Genome Institute (JGI-PGF)"/>
            <person name="Walter F."/>
            <person name="Albersmeier A."/>
            <person name="Kalinowski J."/>
            <person name="Ruckert C."/>
        </authorList>
    </citation>
    <scope>NUCLEOTIDE SEQUENCE</scope>
    <source>
        <strain evidence="2">JCM 11219</strain>
    </source>
</reference>
<dbReference type="AlphaFoldDB" id="A0A830DZY7"/>
<evidence type="ECO:0000313" key="4">
    <source>
        <dbReference type="Proteomes" id="UP001060771"/>
    </source>
</evidence>
<keyword evidence="4" id="KW-1185">Reference proteome</keyword>
<dbReference type="Proteomes" id="UP001060771">
    <property type="component" value="Chromosome"/>
</dbReference>
<protein>
    <submittedName>
        <fullName evidence="2">Uncharacterized protein</fullName>
    </submittedName>
</protein>
<evidence type="ECO:0000313" key="2">
    <source>
        <dbReference type="EMBL" id="GGI73238.1"/>
    </source>
</evidence>
<dbReference type="OrthoDB" id="25762at2157"/>
<dbReference type="Proteomes" id="UP000657075">
    <property type="component" value="Unassembled WGS sequence"/>
</dbReference>
<gene>
    <name evidence="2" type="ORF">GCM10007112_07630</name>
    <name evidence="1" type="ORF">Vsou_05410</name>
</gene>
<dbReference type="EMBL" id="AP026830">
    <property type="protein sequence ID" value="BDR91448.1"/>
    <property type="molecule type" value="Genomic_DNA"/>
</dbReference>
<reference evidence="2" key="2">
    <citation type="submission" date="2020-09" db="EMBL/GenBank/DDBJ databases">
        <authorList>
            <person name="Sun Q."/>
            <person name="Ohkuma M."/>
        </authorList>
    </citation>
    <scope>NUCLEOTIDE SEQUENCE</scope>
    <source>
        <strain evidence="2">JCM 11219</strain>
    </source>
</reference>
<evidence type="ECO:0000313" key="1">
    <source>
        <dbReference type="EMBL" id="BDR91448.1"/>
    </source>
</evidence>
<organism evidence="2 3">
    <name type="scientific">Vulcanisaeta souniana JCM 11219</name>
    <dbReference type="NCBI Taxonomy" id="1293586"/>
    <lineage>
        <taxon>Archaea</taxon>
        <taxon>Thermoproteota</taxon>
        <taxon>Thermoprotei</taxon>
        <taxon>Thermoproteales</taxon>
        <taxon>Thermoproteaceae</taxon>
        <taxon>Vulcanisaeta</taxon>
    </lineage>
</organism>
<evidence type="ECO:0000313" key="3">
    <source>
        <dbReference type="Proteomes" id="UP000657075"/>
    </source>
</evidence>
<reference evidence="4" key="3">
    <citation type="submission" date="2022-09" db="EMBL/GenBank/DDBJ databases">
        <title>Complete genome sequence of Vulcanisaeta souniana.</title>
        <authorList>
            <person name="Kato S."/>
            <person name="Itoh T."/>
            <person name="Ohkuma M."/>
        </authorList>
    </citation>
    <scope>NUCLEOTIDE SEQUENCE [LARGE SCALE GENOMIC DNA]</scope>
    <source>
        <strain evidence="4">JCM 11219</strain>
    </source>
</reference>
<reference evidence="1" key="4">
    <citation type="journal article" date="2023" name="Microbiol. Resour. Announc.">
        <title>Complete Genome Sequence of Vulcanisaeta souniana Strain IC-059, a Hyperthermophilic Archaeon Isolated from Hot Spring Water in Japan.</title>
        <authorList>
            <person name="Kato S."/>
            <person name="Itoh T."/>
            <person name="Wu L."/>
            <person name="Ma J."/>
            <person name="Ohkuma M."/>
        </authorList>
    </citation>
    <scope>NUCLEOTIDE SEQUENCE</scope>
    <source>
        <strain evidence="1">JCM 11219</strain>
    </source>
</reference>
<accession>A0A830DZY7</accession>
<sequence length="187" mass="21275">MNTYAVGAFMNECMVKWRSIEGFLDAVERLRSMEPGIVILNNSISAPGELCSEINRILQKPTRLLLLLNINDWIELLRGLYDFYGELLDPEPGLDMPNLVLSIRIPSKSFGLTLRIVIKLLGINGNVFPSNDGKLYLVIHDGVSIARFIKTIKTHLNPELNIALRNKWRKHYANLGEPIITIREQSY</sequence>
<name>A0A830DZY7_9CREN</name>
<proteinExistence type="predicted"/>
<dbReference type="EMBL" id="BMNM01000002">
    <property type="protein sequence ID" value="GGI73238.1"/>
    <property type="molecule type" value="Genomic_DNA"/>
</dbReference>